<proteinExistence type="predicted"/>
<dbReference type="Proteomes" id="UP000001312">
    <property type="component" value="Unassembled WGS sequence"/>
</dbReference>
<evidence type="ECO:0000313" key="2">
    <source>
        <dbReference type="Proteomes" id="UP000001312"/>
    </source>
</evidence>
<dbReference type="EMBL" id="CH476624">
    <property type="protein sequence ID" value="EDO00726.1"/>
    <property type="molecule type" value="Genomic_DNA"/>
</dbReference>
<sequence length="81" mass="9280">MSSNQTKMKIASRCRKNIPLRDRNLGKLIRYEEIRGWTMKGAPFLDLLSTCIHAWYGSYAYRTITSEATKGVVNASMNHNL</sequence>
<name>A7ED10_SCLS1</name>
<dbReference type="KEGG" id="ssl:SS1G_03199"/>
<dbReference type="InParanoid" id="A7ED10"/>
<keyword evidence="2" id="KW-1185">Reference proteome</keyword>
<organism evidence="1 2">
    <name type="scientific">Sclerotinia sclerotiorum (strain ATCC 18683 / 1980 / Ss-1)</name>
    <name type="common">White mold</name>
    <name type="synonym">Whetzelinia sclerotiorum</name>
    <dbReference type="NCBI Taxonomy" id="665079"/>
    <lineage>
        <taxon>Eukaryota</taxon>
        <taxon>Fungi</taxon>
        <taxon>Dikarya</taxon>
        <taxon>Ascomycota</taxon>
        <taxon>Pezizomycotina</taxon>
        <taxon>Leotiomycetes</taxon>
        <taxon>Helotiales</taxon>
        <taxon>Sclerotiniaceae</taxon>
        <taxon>Sclerotinia</taxon>
    </lineage>
</organism>
<accession>A7ED10</accession>
<dbReference type="HOGENOM" id="CLU_2575289_0_0_1"/>
<evidence type="ECO:0000313" key="1">
    <source>
        <dbReference type="EMBL" id="EDO00726.1"/>
    </source>
</evidence>
<dbReference type="AlphaFoldDB" id="A7ED10"/>
<reference evidence="2" key="1">
    <citation type="journal article" date="2011" name="PLoS Genet.">
        <title>Genomic analysis of the necrotrophic fungal pathogens Sclerotinia sclerotiorum and Botrytis cinerea.</title>
        <authorList>
            <person name="Amselem J."/>
            <person name="Cuomo C.A."/>
            <person name="van Kan J.A."/>
            <person name="Viaud M."/>
            <person name="Benito E.P."/>
            <person name="Couloux A."/>
            <person name="Coutinho P.M."/>
            <person name="de Vries R.P."/>
            <person name="Dyer P.S."/>
            <person name="Fillinger S."/>
            <person name="Fournier E."/>
            <person name="Gout L."/>
            <person name="Hahn M."/>
            <person name="Kohn L."/>
            <person name="Lapalu N."/>
            <person name="Plummer K.M."/>
            <person name="Pradier J.M."/>
            <person name="Quevillon E."/>
            <person name="Sharon A."/>
            <person name="Simon A."/>
            <person name="ten Have A."/>
            <person name="Tudzynski B."/>
            <person name="Tudzynski P."/>
            <person name="Wincker P."/>
            <person name="Andrew M."/>
            <person name="Anthouard V."/>
            <person name="Beever R.E."/>
            <person name="Beffa R."/>
            <person name="Benoit I."/>
            <person name="Bouzid O."/>
            <person name="Brault B."/>
            <person name="Chen Z."/>
            <person name="Choquer M."/>
            <person name="Collemare J."/>
            <person name="Cotton P."/>
            <person name="Danchin E.G."/>
            <person name="Da Silva C."/>
            <person name="Gautier A."/>
            <person name="Giraud C."/>
            <person name="Giraud T."/>
            <person name="Gonzalez C."/>
            <person name="Grossetete S."/>
            <person name="Guldener U."/>
            <person name="Henrissat B."/>
            <person name="Howlett B.J."/>
            <person name="Kodira C."/>
            <person name="Kretschmer M."/>
            <person name="Lappartient A."/>
            <person name="Leroch M."/>
            <person name="Levis C."/>
            <person name="Mauceli E."/>
            <person name="Neuveglise C."/>
            <person name="Oeser B."/>
            <person name="Pearson M."/>
            <person name="Poulain J."/>
            <person name="Poussereau N."/>
            <person name="Quesneville H."/>
            <person name="Rascle C."/>
            <person name="Schumacher J."/>
            <person name="Segurens B."/>
            <person name="Sexton A."/>
            <person name="Silva E."/>
            <person name="Sirven C."/>
            <person name="Soanes D.M."/>
            <person name="Talbot N.J."/>
            <person name="Templeton M."/>
            <person name="Yandava C."/>
            <person name="Yarden O."/>
            <person name="Zeng Q."/>
            <person name="Rollins J.A."/>
            <person name="Lebrun M.H."/>
            <person name="Dickman M."/>
        </authorList>
    </citation>
    <scope>NUCLEOTIDE SEQUENCE [LARGE SCALE GENOMIC DNA]</scope>
    <source>
        <strain evidence="2">ATCC 18683 / 1980 / Ss-1</strain>
    </source>
</reference>
<gene>
    <name evidence="1" type="ORF">SS1G_03199</name>
</gene>
<protein>
    <submittedName>
        <fullName evidence="1">Uncharacterized protein</fullName>
    </submittedName>
</protein>
<dbReference type="GeneID" id="5491626"/>
<dbReference type="RefSeq" id="XP_001595111.1">
    <property type="nucleotide sequence ID" value="XM_001595061.1"/>
</dbReference>